<organism evidence="2 3">
    <name type="scientific">Platanthera zijinensis</name>
    <dbReference type="NCBI Taxonomy" id="2320716"/>
    <lineage>
        <taxon>Eukaryota</taxon>
        <taxon>Viridiplantae</taxon>
        <taxon>Streptophyta</taxon>
        <taxon>Embryophyta</taxon>
        <taxon>Tracheophyta</taxon>
        <taxon>Spermatophyta</taxon>
        <taxon>Magnoliopsida</taxon>
        <taxon>Liliopsida</taxon>
        <taxon>Asparagales</taxon>
        <taxon>Orchidaceae</taxon>
        <taxon>Orchidoideae</taxon>
        <taxon>Orchideae</taxon>
        <taxon>Orchidinae</taxon>
        <taxon>Platanthera</taxon>
    </lineage>
</organism>
<comment type="caution">
    <text evidence="2">The sequence shown here is derived from an EMBL/GenBank/DDBJ whole genome shotgun (WGS) entry which is preliminary data.</text>
</comment>
<dbReference type="AlphaFoldDB" id="A0AAP0BGZ1"/>
<keyword evidence="3" id="KW-1185">Reference proteome</keyword>
<feature type="signal peptide" evidence="1">
    <location>
        <begin position="1"/>
        <end position="18"/>
    </location>
</feature>
<accession>A0AAP0BGZ1</accession>
<name>A0AAP0BGZ1_9ASPA</name>
<feature type="chain" id="PRO_5042915948" evidence="1">
    <location>
        <begin position="19"/>
        <end position="51"/>
    </location>
</feature>
<evidence type="ECO:0000313" key="3">
    <source>
        <dbReference type="Proteomes" id="UP001418222"/>
    </source>
</evidence>
<evidence type="ECO:0000313" key="2">
    <source>
        <dbReference type="EMBL" id="KAK8938767.1"/>
    </source>
</evidence>
<protein>
    <submittedName>
        <fullName evidence="2">Uncharacterized protein</fullName>
    </submittedName>
</protein>
<dbReference type="Proteomes" id="UP001418222">
    <property type="component" value="Unassembled WGS sequence"/>
</dbReference>
<dbReference type="EMBL" id="JBBWWQ010000009">
    <property type="protein sequence ID" value="KAK8938767.1"/>
    <property type="molecule type" value="Genomic_DNA"/>
</dbReference>
<keyword evidence="1" id="KW-0732">Signal</keyword>
<evidence type="ECO:0000256" key="1">
    <source>
        <dbReference type="SAM" id="SignalP"/>
    </source>
</evidence>
<reference evidence="2 3" key="1">
    <citation type="journal article" date="2022" name="Nat. Plants">
        <title>Genomes of leafy and leafless Platanthera orchids illuminate the evolution of mycoheterotrophy.</title>
        <authorList>
            <person name="Li M.H."/>
            <person name="Liu K.W."/>
            <person name="Li Z."/>
            <person name="Lu H.C."/>
            <person name="Ye Q.L."/>
            <person name="Zhang D."/>
            <person name="Wang J.Y."/>
            <person name="Li Y.F."/>
            <person name="Zhong Z.M."/>
            <person name="Liu X."/>
            <person name="Yu X."/>
            <person name="Liu D.K."/>
            <person name="Tu X.D."/>
            <person name="Liu B."/>
            <person name="Hao Y."/>
            <person name="Liao X.Y."/>
            <person name="Jiang Y.T."/>
            <person name="Sun W.H."/>
            <person name="Chen J."/>
            <person name="Chen Y.Q."/>
            <person name="Ai Y."/>
            <person name="Zhai J.W."/>
            <person name="Wu S.S."/>
            <person name="Zhou Z."/>
            <person name="Hsiao Y.Y."/>
            <person name="Wu W.L."/>
            <person name="Chen Y.Y."/>
            <person name="Lin Y.F."/>
            <person name="Hsu J.L."/>
            <person name="Li C.Y."/>
            <person name="Wang Z.W."/>
            <person name="Zhao X."/>
            <person name="Zhong W.Y."/>
            <person name="Ma X.K."/>
            <person name="Ma L."/>
            <person name="Huang J."/>
            <person name="Chen G.Z."/>
            <person name="Huang M.Z."/>
            <person name="Huang L."/>
            <person name="Peng D.H."/>
            <person name="Luo Y.B."/>
            <person name="Zou S.Q."/>
            <person name="Chen S.P."/>
            <person name="Lan S."/>
            <person name="Tsai W.C."/>
            <person name="Van de Peer Y."/>
            <person name="Liu Z.J."/>
        </authorList>
    </citation>
    <scope>NUCLEOTIDE SEQUENCE [LARGE SCALE GENOMIC DNA]</scope>
    <source>
        <strain evidence="2">Lor287</strain>
    </source>
</reference>
<sequence>MGLYSDALLMAWLLRGLAQDTCAFRATLLRPSPCFLLSTLFPFPTAHLQGV</sequence>
<proteinExistence type="predicted"/>
<gene>
    <name evidence="2" type="ORF">KSP39_PZI011017</name>
</gene>